<dbReference type="STRING" id="1307839.L21SP5_02174"/>
<feature type="binding site" evidence="2">
    <location>
        <position position="87"/>
    </location>
    <ligand>
        <name>Mg(2+)</name>
        <dbReference type="ChEBI" id="CHEBI:18420"/>
        <label>3</label>
    </ligand>
</feature>
<feature type="binding site" evidence="2">
    <location>
        <position position="65"/>
    </location>
    <ligand>
        <name>substrate</name>
    </ligand>
</feature>
<feature type="binding site" evidence="2">
    <location>
        <position position="42"/>
    </location>
    <ligand>
        <name>Mg(2+)</name>
        <dbReference type="ChEBI" id="CHEBI:18420"/>
        <label>3</label>
    </ligand>
</feature>
<dbReference type="SUPFAM" id="SSF56042">
    <property type="entry name" value="PurM C-terminal domain-like"/>
    <property type="match status" value="1"/>
</dbReference>
<gene>
    <name evidence="2 5" type="primary">thiL</name>
    <name evidence="5" type="ORF">L21SP5_02174</name>
</gene>
<feature type="binding site" evidence="2">
    <location>
        <position position="87"/>
    </location>
    <ligand>
        <name>Mg(2+)</name>
        <dbReference type="ChEBI" id="CHEBI:18420"/>
        <label>2</label>
    </ligand>
</feature>
<evidence type="ECO:0000256" key="1">
    <source>
        <dbReference type="ARBA" id="ARBA00022977"/>
    </source>
</evidence>
<dbReference type="SUPFAM" id="SSF55326">
    <property type="entry name" value="PurM N-terminal domain-like"/>
    <property type="match status" value="1"/>
</dbReference>
<dbReference type="Gene3D" id="3.90.650.10">
    <property type="entry name" value="PurM-like C-terminal domain"/>
    <property type="match status" value="1"/>
</dbReference>
<feature type="binding site" evidence="2">
    <location>
        <position position="291"/>
    </location>
    <ligand>
        <name>substrate</name>
    </ligand>
</feature>
<feature type="binding site" evidence="2">
    <location>
        <position position="161"/>
    </location>
    <ligand>
        <name>ATP</name>
        <dbReference type="ChEBI" id="CHEBI:30616"/>
    </ligand>
</feature>
<dbReference type="GO" id="GO:0005524">
    <property type="term" value="F:ATP binding"/>
    <property type="evidence" value="ECO:0007669"/>
    <property type="project" value="UniProtKB-UniRule"/>
</dbReference>
<proteinExistence type="inferred from homology"/>
<reference evidence="5 6" key="1">
    <citation type="submission" date="2015-11" db="EMBL/GenBank/DDBJ databases">
        <title>Description and complete genome sequence of a novel strain predominating in hypersaline microbial mats and representing a new family of the Bacteriodetes phylum.</title>
        <authorList>
            <person name="Spring S."/>
            <person name="Bunk B."/>
            <person name="Sproer C."/>
            <person name="Klenk H.-P."/>
        </authorList>
    </citation>
    <scope>NUCLEOTIDE SEQUENCE [LARGE SCALE GENOMIC DNA]</scope>
    <source>
        <strain evidence="5 6">L21-Spi-D4</strain>
    </source>
</reference>
<dbReference type="InterPro" id="IPR006283">
    <property type="entry name" value="ThiL-like"/>
</dbReference>
<dbReference type="InterPro" id="IPR010918">
    <property type="entry name" value="PurM-like_C_dom"/>
</dbReference>
<feature type="binding site" evidence="2">
    <location>
        <position position="57"/>
    </location>
    <ligand>
        <name>Mg(2+)</name>
        <dbReference type="ChEBI" id="CHEBI:18420"/>
        <label>1</label>
    </ligand>
</feature>
<dbReference type="PANTHER" id="PTHR30270">
    <property type="entry name" value="THIAMINE-MONOPHOSPHATE KINASE"/>
    <property type="match status" value="1"/>
</dbReference>
<feature type="binding site" evidence="2">
    <location>
        <position position="42"/>
    </location>
    <ligand>
        <name>Mg(2+)</name>
        <dbReference type="ChEBI" id="CHEBI:18420"/>
        <label>4</label>
    </ligand>
</feature>
<comment type="miscellaneous">
    <text evidence="2">Reaction mechanism of ThiL seems to utilize a direct, inline transfer of the gamma-phosphate of ATP to TMP rather than a phosphorylated enzyme intermediate.</text>
</comment>
<feature type="binding site" evidence="2">
    <location>
        <begin position="134"/>
        <end position="135"/>
    </location>
    <ligand>
        <name>ATP</name>
        <dbReference type="ChEBI" id="CHEBI:30616"/>
    </ligand>
</feature>
<keyword evidence="2" id="KW-0460">Magnesium</keyword>
<dbReference type="EMBL" id="CP013118">
    <property type="protein sequence ID" value="ALO15807.1"/>
    <property type="molecule type" value="Genomic_DNA"/>
</dbReference>
<evidence type="ECO:0000256" key="2">
    <source>
        <dbReference type="HAMAP-Rule" id="MF_02128"/>
    </source>
</evidence>
<comment type="similarity">
    <text evidence="2">Belongs to the thiamine-monophosphate kinase family.</text>
</comment>
<keyword evidence="2 5" id="KW-0418">Kinase</keyword>
<accession>A0A0S2I0D7</accession>
<protein>
    <recommendedName>
        <fullName evidence="2">Thiamine-monophosphate kinase</fullName>
        <shortName evidence="2">TMP kinase</shortName>
        <shortName evidence="2">Thiamine-phosphate kinase</shortName>
        <ecNumber evidence="2">2.7.4.16</ecNumber>
    </recommendedName>
</protein>
<feature type="binding site" evidence="2">
    <location>
        <position position="87"/>
    </location>
    <ligand>
        <name>Mg(2+)</name>
        <dbReference type="ChEBI" id="CHEBI:18420"/>
        <label>4</label>
    </ligand>
</feature>
<dbReference type="HAMAP" id="MF_02128">
    <property type="entry name" value="TMP_kinase"/>
    <property type="match status" value="1"/>
</dbReference>
<dbReference type="NCBIfam" id="TIGR01379">
    <property type="entry name" value="thiL"/>
    <property type="match status" value="1"/>
</dbReference>
<sequence length="348" mass="38031">MAAEEKKKLTPISDLGEFGLIEHISEKVKIKNKETRTGIGDDAAVLDFSGMQTVVTSDILVEGVHFDLMYTPLKHLGYKAVIVNLSDVVAMNAIPKQIIVSIAMSGKFSVEAVDELYSGIYKACEAYGVDLVGGDTTSSVTGLTISVTAIGAAQKEEIVYRSGARENDIICATGDLGAAYMGLQLLEREKEVFKANPHTQPELSGNDYILSRILKPEARLDVIKKLRELLIKPTAMMDISDGLSSELLHICKQSHCGCRIYQDKLAISQEAAELANEMNLEPLIAALNGGEDYELVFTIDPADYEKIKDIEQIVAIGHVTSEEKGKYMVPKSGENIELKAQGWNAYKK</sequence>
<name>A0A0S2I0D7_9BACT</name>
<keyword evidence="2" id="KW-0067">ATP-binding</keyword>
<dbReference type="PANTHER" id="PTHR30270:SF0">
    <property type="entry name" value="THIAMINE-MONOPHOSPHATE KINASE"/>
    <property type="match status" value="1"/>
</dbReference>
<keyword evidence="2" id="KW-0479">Metal-binding</keyword>
<dbReference type="InterPro" id="IPR016188">
    <property type="entry name" value="PurM-like_N"/>
</dbReference>
<dbReference type="Proteomes" id="UP000064893">
    <property type="component" value="Chromosome"/>
</dbReference>
<feature type="binding site" evidence="2">
    <location>
        <position position="343"/>
    </location>
    <ligand>
        <name>substrate</name>
    </ligand>
</feature>
<dbReference type="UniPathway" id="UPA00060">
    <property type="reaction ID" value="UER00142"/>
</dbReference>
<organism evidence="5 6">
    <name type="scientific">Salinivirga cyanobacteriivorans</name>
    <dbReference type="NCBI Taxonomy" id="1307839"/>
    <lineage>
        <taxon>Bacteria</taxon>
        <taxon>Pseudomonadati</taxon>
        <taxon>Bacteroidota</taxon>
        <taxon>Bacteroidia</taxon>
        <taxon>Bacteroidales</taxon>
        <taxon>Salinivirgaceae</taxon>
        <taxon>Salinivirga</taxon>
    </lineage>
</organism>
<dbReference type="GO" id="GO:0009030">
    <property type="term" value="F:thiamine-phosphate kinase activity"/>
    <property type="evidence" value="ECO:0007669"/>
    <property type="project" value="UniProtKB-UniRule"/>
</dbReference>
<dbReference type="InterPro" id="IPR036676">
    <property type="entry name" value="PurM-like_C_sf"/>
</dbReference>
<feature type="binding site" evidence="2">
    <location>
        <position position="58"/>
    </location>
    <ligand>
        <name>Mg(2+)</name>
        <dbReference type="ChEBI" id="CHEBI:18420"/>
        <label>1</label>
    </ligand>
</feature>
<feature type="domain" description="PurM-like N-terminal" evidence="3">
    <location>
        <begin position="40"/>
        <end position="152"/>
    </location>
</feature>
<comment type="function">
    <text evidence="2">Catalyzes the ATP-dependent phosphorylation of thiamine-monophosphate (TMP) to form thiamine-pyrophosphate (TPP), the active form of vitamin B1.</text>
</comment>
<dbReference type="PATRIC" id="fig|1307839.3.peg.2292"/>
<dbReference type="GO" id="GO:0009228">
    <property type="term" value="P:thiamine biosynthetic process"/>
    <property type="evidence" value="ECO:0007669"/>
    <property type="project" value="UniProtKB-KW"/>
</dbReference>
<dbReference type="KEGG" id="blq:L21SP5_02174"/>
<feature type="binding site" evidence="2">
    <location>
        <position position="240"/>
    </location>
    <ligand>
        <name>ATP</name>
        <dbReference type="ChEBI" id="CHEBI:30616"/>
    </ligand>
</feature>
<evidence type="ECO:0000313" key="5">
    <source>
        <dbReference type="EMBL" id="ALO15807.1"/>
    </source>
</evidence>
<comment type="pathway">
    <text evidence="2">Cofactor biosynthesis; thiamine diphosphate biosynthesis; thiamine diphosphate from thiamine phosphate: step 1/1.</text>
</comment>
<dbReference type="CDD" id="cd02194">
    <property type="entry name" value="ThiL"/>
    <property type="match status" value="1"/>
</dbReference>
<evidence type="ECO:0000313" key="6">
    <source>
        <dbReference type="Proteomes" id="UP000064893"/>
    </source>
</evidence>
<feature type="binding site" evidence="2">
    <location>
        <position position="58"/>
    </location>
    <ligand>
        <name>Mg(2+)</name>
        <dbReference type="ChEBI" id="CHEBI:18420"/>
        <label>2</label>
    </ligand>
</feature>
<dbReference type="Pfam" id="PF00586">
    <property type="entry name" value="AIRS"/>
    <property type="match status" value="1"/>
</dbReference>
<dbReference type="Gene3D" id="3.30.1330.10">
    <property type="entry name" value="PurM-like, N-terminal domain"/>
    <property type="match status" value="1"/>
</dbReference>
<keyword evidence="2" id="KW-0547">Nucleotide-binding</keyword>
<keyword evidence="1 2" id="KW-0784">Thiamine biosynthesis</keyword>
<feature type="binding site" evidence="2">
    <location>
        <position position="135"/>
    </location>
    <ligand>
        <name>Mg(2+)</name>
        <dbReference type="ChEBI" id="CHEBI:18420"/>
        <label>1</label>
    </ligand>
</feature>
<dbReference type="PIRSF" id="PIRSF005303">
    <property type="entry name" value="Thiam_monoph_kin"/>
    <property type="match status" value="1"/>
</dbReference>
<keyword evidence="2 5" id="KW-0808">Transferase</keyword>
<keyword evidence="6" id="KW-1185">Reference proteome</keyword>
<feature type="binding site" evidence="2">
    <location>
        <position position="56"/>
    </location>
    <ligand>
        <name>Mg(2+)</name>
        <dbReference type="ChEBI" id="CHEBI:18420"/>
        <label>4</label>
    </ligand>
</feature>
<dbReference type="InterPro" id="IPR036921">
    <property type="entry name" value="PurM-like_N_sf"/>
</dbReference>
<feature type="domain" description="PurM-like C-terminal" evidence="4">
    <location>
        <begin position="213"/>
        <end position="327"/>
    </location>
</feature>
<feature type="binding site" evidence="2">
    <location>
        <position position="238"/>
    </location>
    <ligand>
        <name>Mg(2+)</name>
        <dbReference type="ChEBI" id="CHEBI:18420"/>
        <label>3</label>
    </ligand>
</feature>
<comment type="catalytic activity">
    <reaction evidence="2">
        <text>thiamine phosphate + ATP = thiamine diphosphate + ADP</text>
        <dbReference type="Rhea" id="RHEA:15913"/>
        <dbReference type="ChEBI" id="CHEBI:30616"/>
        <dbReference type="ChEBI" id="CHEBI:37575"/>
        <dbReference type="ChEBI" id="CHEBI:58937"/>
        <dbReference type="ChEBI" id="CHEBI:456216"/>
        <dbReference type="EC" id="2.7.4.16"/>
    </reaction>
</comment>
<dbReference type="GO" id="GO:0000287">
    <property type="term" value="F:magnesium ion binding"/>
    <property type="evidence" value="ECO:0007669"/>
    <property type="project" value="UniProtKB-UniRule"/>
</dbReference>
<dbReference type="EC" id="2.7.4.16" evidence="2"/>
<feature type="binding site" evidence="2">
    <location>
        <position position="241"/>
    </location>
    <ligand>
        <name>Mg(2+)</name>
        <dbReference type="ChEBI" id="CHEBI:18420"/>
        <label>5</label>
    </ligand>
</feature>
<evidence type="ECO:0000259" key="4">
    <source>
        <dbReference type="Pfam" id="PF02769"/>
    </source>
</evidence>
<dbReference type="RefSeq" id="WP_057953234.1">
    <property type="nucleotide sequence ID" value="NZ_CP013118.1"/>
</dbReference>
<feature type="binding site" evidence="2">
    <location>
        <position position="117"/>
    </location>
    <ligand>
        <name>ATP</name>
        <dbReference type="ChEBI" id="CHEBI:30616"/>
    </ligand>
</feature>
<dbReference type="GO" id="GO:0009229">
    <property type="term" value="P:thiamine diphosphate biosynthetic process"/>
    <property type="evidence" value="ECO:0007669"/>
    <property type="project" value="UniProtKB-UniRule"/>
</dbReference>
<evidence type="ECO:0000259" key="3">
    <source>
        <dbReference type="Pfam" id="PF00586"/>
    </source>
</evidence>
<dbReference type="AlphaFoldDB" id="A0A0S2I0D7"/>
<dbReference type="Pfam" id="PF02769">
    <property type="entry name" value="AIRS_C"/>
    <property type="match status" value="1"/>
</dbReference>
<dbReference type="OrthoDB" id="9802811at2"/>